<dbReference type="EMBL" id="CAJPIN010000833">
    <property type="protein sequence ID" value="CAG2053961.1"/>
    <property type="molecule type" value="Genomic_DNA"/>
</dbReference>
<sequence length="2503" mass="281497">GLDSTGKPALVLYFRVQFYVDTPLLLSDEVTRHHYYLQLRHNVVCRGLLHACATEEVLYLLAGYALQADLGDFVEDAHCGAYFRPAEYFPQQMLCSKQQILVTVPSLHRDNHGINKAEAELQYIREASSAEVSPLTHNSHLYRLKHKKQEAGPGSVFLSICAKGIEIYERKKFEIRADNWPTSGEKYTYYTTSDEKSKHLLFLCRVTHQFSMAIQPRLSEVRRKEEEEKKRYRDCYMYSRGLSALAGKHYKCHVGDQRISVISNTSSNTTSGIVSDRVHSLDESEDDLEDMEIMINSPPAPSVESLALAHLRDVPSPTFGPDVDAVDGCTPPLISGTQKVSPSSSAATPATTDGSLLRWVFCDIDRPSCESQEVSRRRASTSSSLELGYSHTAQNSAVSDTASTTCVELDYSVQSAQTSSGIYTLRSSYGIRDRSNSCAGSTVSASGSFRGDGSDPSDSGHRNLLTAEELSDLIVGRGSGSGHASGVYPSRSSVSATLDSDSDYVTLPPPPIPPPRMDSKPTNYAMLDSPSVHSPTPASVVSSNEGLNGSFPPSPHYTPRTLSQQNLLAQQLHSFSLESMTHNSSLDHMSQSQQALLSQQEALFTQPMMPQKTSAPLVTLPASVEEANARFITTKPHINILTAHTSLVPSTASPSFAAPTLAYQPVVSTCSPISSNSLQQLKVYPPGDARTHPPMHIKNIPAIPQHHVVSPRGSYMGYSQIHDSGSKMKPPSVHTLLPIIGKNNYLDVHASRNSANAAYLRSAVVMSQPPAPSSTYGGQQYHHRQFSPPPPPPVLHPRQPPPPPPPSNQPTLATVYTSQVTRSQIEQFQQQMYSDVDYVIYPMKDPAISKQEYMDAKQSSLIAHHAAMHYQQHKPYPPPPYPSYHSTTKTHLMYRSTPNVASLASGYHRPVSFANPMAASPIKYASNQNLSSDYFGYPSPYQSASQYSSSTSPLYSTGASYSSSSSRSLRYDQLPFSELMQLLPSTRARSDDNILNSSEKPFNIEPRKYRRLPPPPPPPPYNQQVQEKIQPKLKAAVSLECPKKHAGNENNGDGILDIRTLQEKSKNLDLPLISALCNDRSLLKQTNAFVMPKHPQGKQSSSIVKRAERPTSWHRESDSKPSSTMEGKTISSSKTEMTDGGAGGGGVKTPPKSGTLLSSILANKSSSGGKHSCYIGSSSKLKYPVSGLSTTQISKPQRKVSASTTHVHPHHNYSKLSMSVTKSGQIYAGRSVTAALKTKDMTDLDITSARGAIIEEKVTEQQIAQLHDVFEAAPNEKLDSEQFRKALSDIANIDLKDEDFEMLFMKINQTQGEFINWNDLVSHLLLEFQEKDTSVQTPELIQPISGFPRVFKSQHRHPIARISFQPALFPDRSYSYMDGKYLTVSHDGMIHYWSLDMERERTVYSAATELKVHPTWVTDLVCLPDVSIVCTSSTERDLRFYDTVAKQFQLRILITSLDYVVVCMHYYFSKNIDEESRLVLGDEGGNVIVFSFTTREKGPFYHKPGVDLTHIRYQQLVKGGLPSIKVFEFLNVHSDWVCQVSYYSSLHSFLSCAICPENSLYMRDDTGTKSQYTFRSSSGISCFNFSEESHLLVTGGPDCIVRVWNIFVSSKANCVFHGHHAAICHIVLQDAGQMIFSVSKDRCIKVWDLAQQSCIQTYNLLPLEICGRSTMVFFYNPLSRNLIIGSIKLAVLVFGQLIDETQTDGYTHTKPVTTALYNPLFKCIVTVGLDSCIIVWDPWSGRKIFLVKDAHIRMLYGEGKPVEITAATFDPANQLLLTGAGDGTLKIWNFNTGTCIRNMSITPNSHDKGKERFMKDHDKGKERFMKDHDKGKERFMKDHDKGKERFMKDHDKGKERFMKDHDKGKERFMKDHDKGKERFMKDHDKGKERFMKDHDKGKERFMKDHDKGKERFMKDHDKGKERFMKDHDKGKERFMKDHDKGKERFMKDHDKGKERFMKDHDKGKERFMKDHDKGKERFMKDHDKGKERFMKDHDKGKERFMKDHDKGKERFMKDHDKGKERFMKDHDKRKERFMKDHDKGKERAVYDSSEVTSVIWIKSRILAVGWDRRVTEFADTGKVVQGKPWETRHTDEVLCTAVRMFQALATSSYNGELVLWTLETGQAYRRYEVANPTRKLALGQVASRSRTRISRSNSSCRVASQSSESSRDTDWSGRATRYQNSIPYHKTKKTVSPQKLSPKGQKKSRVRRVSVIEMPILENVIESLTIHAMVFLNTRPMTVNCGTLLVAVENGAIQVWSHHSGGGHLGEFFTIHTPGDYVVSMATDPDNEYLFTGHTAGYVKTWLMKSYMVPEEHQSKVVMPKYRLQFPFLWKDRVEGRAKRAVREQPLPILLSSSDHTVRLWTVGGRYVGTLGTFHPWMNLQNDMEPQGPFRIPPDIKRVASSTTLKVLKGGDVQRTTILRPAETEVIREIPAQLLAWGTYGKRAKSPILGQHFQMPKFTHFVPPKDFDIEDAPSEKRGKRVHKGRRRGQGERQVILSACLTTD</sequence>
<feature type="region of interest" description="Disordered" evidence="5">
    <location>
        <begin position="946"/>
        <end position="967"/>
    </location>
</feature>
<feature type="compositionally biased region" description="Polar residues" evidence="5">
    <location>
        <begin position="436"/>
        <end position="447"/>
    </location>
</feature>
<dbReference type="InterPro" id="IPR051242">
    <property type="entry name" value="WD-EF-hand_domain"/>
</dbReference>
<evidence type="ECO:0000256" key="4">
    <source>
        <dbReference type="PROSITE-ProRule" id="PRU00221"/>
    </source>
</evidence>
<dbReference type="InterPro" id="IPR018980">
    <property type="entry name" value="FERM_PH-like_C"/>
</dbReference>
<feature type="compositionally biased region" description="Polar residues" evidence="5">
    <location>
        <begin position="490"/>
        <end position="499"/>
    </location>
</feature>
<name>A0ABN7NDN4_TIMPD</name>
<dbReference type="InterPro" id="IPR036322">
    <property type="entry name" value="WD40_repeat_dom_sf"/>
</dbReference>
<evidence type="ECO:0000259" key="6">
    <source>
        <dbReference type="PROSITE" id="PS50057"/>
    </source>
</evidence>
<dbReference type="SMART" id="SM01196">
    <property type="entry name" value="FERM_C"/>
    <property type="match status" value="1"/>
</dbReference>
<feature type="region of interest" description="Disordered" evidence="5">
    <location>
        <begin position="768"/>
        <end position="812"/>
    </location>
</feature>
<comment type="caution">
    <text evidence="7">The sequence shown here is derived from an EMBL/GenBank/DDBJ whole genome shotgun (WGS) entry which is preliminary data.</text>
</comment>
<dbReference type="InterPro" id="IPR001680">
    <property type="entry name" value="WD40_rpt"/>
</dbReference>
<dbReference type="Gene3D" id="1.20.80.10">
    <property type="match status" value="1"/>
</dbReference>
<proteinExistence type="predicted"/>
<feature type="compositionally biased region" description="Polar residues" evidence="5">
    <location>
        <begin position="531"/>
        <end position="547"/>
    </location>
</feature>
<dbReference type="SUPFAM" id="SSF47473">
    <property type="entry name" value="EF-hand"/>
    <property type="match status" value="1"/>
</dbReference>
<dbReference type="Pfam" id="PF00400">
    <property type="entry name" value="WD40"/>
    <property type="match status" value="3"/>
</dbReference>
<feature type="region of interest" description="Disordered" evidence="5">
    <location>
        <begin position="2152"/>
        <end position="2204"/>
    </location>
</feature>
<dbReference type="InterPro" id="IPR035963">
    <property type="entry name" value="FERM_2"/>
</dbReference>
<feature type="non-terminal residue" evidence="7">
    <location>
        <position position="1"/>
    </location>
</feature>
<dbReference type="CDD" id="cd14473">
    <property type="entry name" value="FERM_B-lobe"/>
    <property type="match status" value="1"/>
</dbReference>
<dbReference type="PANTHER" id="PTHR44324:SF6">
    <property type="entry name" value="EF-HAND CALCIUM BINDING DOMAIN 8"/>
    <property type="match status" value="1"/>
</dbReference>
<feature type="compositionally biased region" description="Basic residues" evidence="5">
    <location>
        <begin position="2477"/>
        <end position="2487"/>
    </location>
</feature>
<dbReference type="PROSITE" id="PS50082">
    <property type="entry name" value="WD_REPEATS_2"/>
    <property type="match status" value="3"/>
</dbReference>
<dbReference type="SUPFAM" id="SSF50978">
    <property type="entry name" value="WD40 repeat-like"/>
    <property type="match status" value="2"/>
</dbReference>
<keyword evidence="8" id="KW-1185">Reference proteome</keyword>
<dbReference type="InterPro" id="IPR015943">
    <property type="entry name" value="WD40/YVTN_repeat-like_dom_sf"/>
</dbReference>
<evidence type="ECO:0000256" key="1">
    <source>
        <dbReference type="ARBA" id="ARBA00014901"/>
    </source>
</evidence>
<keyword evidence="3" id="KW-0677">Repeat</keyword>
<feature type="compositionally biased region" description="Pro residues" evidence="5">
    <location>
        <begin position="507"/>
        <end position="516"/>
    </location>
</feature>
<dbReference type="InterPro" id="IPR019775">
    <property type="entry name" value="WD40_repeat_CS"/>
</dbReference>
<dbReference type="InterPro" id="IPR014352">
    <property type="entry name" value="FERM/acyl-CoA-bd_prot_sf"/>
</dbReference>
<dbReference type="InterPro" id="IPR019748">
    <property type="entry name" value="FERM_central"/>
</dbReference>
<reference evidence="7" key="1">
    <citation type="submission" date="2021-03" db="EMBL/GenBank/DDBJ databases">
        <authorList>
            <person name="Tran Van P."/>
        </authorList>
    </citation>
    <scope>NUCLEOTIDE SEQUENCE</scope>
</reference>
<dbReference type="PROSITE" id="PS50294">
    <property type="entry name" value="WD_REPEATS_REGION"/>
    <property type="match status" value="2"/>
</dbReference>
<feature type="repeat" description="WD" evidence="4">
    <location>
        <begin position="1616"/>
        <end position="1657"/>
    </location>
</feature>
<feature type="compositionally biased region" description="Pro residues" evidence="5">
    <location>
        <begin position="1012"/>
        <end position="1021"/>
    </location>
</feature>
<feature type="repeat" description="WD" evidence="4">
    <location>
        <begin position="1757"/>
        <end position="1798"/>
    </location>
</feature>
<dbReference type="PROSITE" id="PS50057">
    <property type="entry name" value="FERM_3"/>
    <property type="match status" value="1"/>
</dbReference>
<feature type="compositionally biased region" description="Basic and acidic residues" evidence="5">
    <location>
        <begin position="1105"/>
        <end position="1119"/>
    </location>
</feature>
<gene>
    <name evidence="7" type="ORF">TPAB3V08_LOCUS1001</name>
</gene>
<accession>A0ABN7NDN4</accession>
<dbReference type="InterPro" id="IPR011992">
    <property type="entry name" value="EF-hand-dom_pair"/>
</dbReference>
<dbReference type="SMART" id="SM00320">
    <property type="entry name" value="WD40"/>
    <property type="match status" value="9"/>
</dbReference>
<feature type="region of interest" description="Disordered" evidence="5">
    <location>
        <begin position="988"/>
        <end position="1024"/>
    </location>
</feature>
<feature type="domain" description="FERM" evidence="6">
    <location>
        <begin position="1"/>
        <end position="236"/>
    </location>
</feature>
<feature type="region of interest" description="Disordered" evidence="5">
    <location>
        <begin position="476"/>
        <end position="560"/>
    </location>
</feature>
<keyword evidence="2 4" id="KW-0853">WD repeat</keyword>
<dbReference type="SUPFAM" id="SSF50729">
    <property type="entry name" value="PH domain-like"/>
    <property type="match status" value="1"/>
</dbReference>
<dbReference type="Proteomes" id="UP001153148">
    <property type="component" value="Unassembled WGS sequence"/>
</dbReference>
<feature type="compositionally biased region" description="Polar residues" evidence="5">
    <location>
        <begin position="1190"/>
        <end position="1206"/>
    </location>
</feature>
<feature type="region of interest" description="Disordered" evidence="5">
    <location>
        <begin position="2468"/>
        <end position="2490"/>
    </location>
</feature>
<evidence type="ECO:0000313" key="7">
    <source>
        <dbReference type="EMBL" id="CAG2053961.1"/>
    </source>
</evidence>
<feature type="region of interest" description="Disordered" evidence="5">
    <location>
        <begin position="1092"/>
        <end position="1156"/>
    </location>
</feature>
<dbReference type="PANTHER" id="PTHR44324">
    <property type="entry name" value="WD40 REPEAT DOMAIN 95"/>
    <property type="match status" value="1"/>
</dbReference>
<feature type="repeat" description="WD" evidence="4">
    <location>
        <begin position="1573"/>
        <end position="1606"/>
    </location>
</feature>
<feature type="region of interest" description="Disordered" evidence="5">
    <location>
        <begin position="1190"/>
        <end position="1209"/>
    </location>
</feature>
<dbReference type="PROSITE" id="PS00678">
    <property type="entry name" value="WD_REPEATS_1"/>
    <property type="match status" value="3"/>
</dbReference>
<dbReference type="InterPro" id="IPR000299">
    <property type="entry name" value="FERM_domain"/>
</dbReference>
<protein>
    <recommendedName>
        <fullName evidence="1">WD repeat-containing protein on Y chromosome</fullName>
    </recommendedName>
</protein>
<dbReference type="Gene3D" id="2.130.10.10">
    <property type="entry name" value="YVTN repeat-like/Quinoprotein amine dehydrogenase"/>
    <property type="match status" value="4"/>
</dbReference>
<dbReference type="SUPFAM" id="SSF47031">
    <property type="entry name" value="Second domain of FERM"/>
    <property type="match status" value="1"/>
</dbReference>
<organism evidence="7 8">
    <name type="scientific">Timema podura</name>
    <name type="common">Walking stick</name>
    <dbReference type="NCBI Taxonomy" id="61482"/>
    <lineage>
        <taxon>Eukaryota</taxon>
        <taxon>Metazoa</taxon>
        <taxon>Ecdysozoa</taxon>
        <taxon>Arthropoda</taxon>
        <taxon>Hexapoda</taxon>
        <taxon>Insecta</taxon>
        <taxon>Pterygota</taxon>
        <taxon>Neoptera</taxon>
        <taxon>Polyneoptera</taxon>
        <taxon>Phasmatodea</taxon>
        <taxon>Timematodea</taxon>
        <taxon>Timematoidea</taxon>
        <taxon>Timematidae</taxon>
        <taxon>Timema</taxon>
    </lineage>
</organism>
<evidence type="ECO:0000256" key="3">
    <source>
        <dbReference type="ARBA" id="ARBA00022737"/>
    </source>
</evidence>
<feature type="compositionally biased region" description="Polar residues" evidence="5">
    <location>
        <begin position="1120"/>
        <end position="1135"/>
    </location>
</feature>
<dbReference type="Pfam" id="PF00373">
    <property type="entry name" value="FERM_M"/>
    <property type="match status" value="1"/>
</dbReference>
<feature type="region of interest" description="Disordered" evidence="5">
    <location>
        <begin position="433"/>
        <end position="462"/>
    </location>
</feature>
<evidence type="ECO:0000313" key="8">
    <source>
        <dbReference type="Proteomes" id="UP001153148"/>
    </source>
</evidence>
<evidence type="ECO:0000256" key="2">
    <source>
        <dbReference type="ARBA" id="ARBA00022574"/>
    </source>
</evidence>
<evidence type="ECO:0000256" key="5">
    <source>
        <dbReference type="SAM" id="MobiDB-lite"/>
    </source>
</evidence>
<feature type="compositionally biased region" description="Pro residues" evidence="5">
    <location>
        <begin position="787"/>
        <end position="808"/>
    </location>
</feature>